<keyword evidence="10 11" id="KW-0961">Cell wall biogenesis/degradation</keyword>
<dbReference type="HAMAP" id="MF_02078">
    <property type="entry name" value="MurJ_MviN"/>
    <property type="match status" value="1"/>
</dbReference>
<keyword evidence="10" id="KW-0997">Cell inner membrane</keyword>
<evidence type="ECO:0000256" key="3">
    <source>
        <dbReference type="ARBA" id="ARBA00022692"/>
    </source>
</evidence>
<evidence type="ECO:0000256" key="9">
    <source>
        <dbReference type="ARBA" id="ARBA00061532"/>
    </source>
</evidence>
<dbReference type="InterPro" id="IPR051050">
    <property type="entry name" value="Lipid_II_flippase_MurJ/MviN"/>
</dbReference>
<feature type="transmembrane region" description="Helical" evidence="10">
    <location>
        <begin position="441"/>
        <end position="464"/>
    </location>
</feature>
<comment type="subcellular location">
    <subcellularLocation>
        <location evidence="10">Cell inner membrane</location>
        <topology evidence="10">Multi-pass membrane protein</topology>
    </subcellularLocation>
    <subcellularLocation>
        <location evidence="1">Cell membrane</location>
        <topology evidence="1">Multi-pass membrane protein</topology>
    </subcellularLocation>
</comment>
<gene>
    <name evidence="10 12" type="primary">murJ</name>
    <name evidence="12" type="ORF">PZA18_07225</name>
</gene>
<dbReference type="PANTHER" id="PTHR47019">
    <property type="entry name" value="LIPID II FLIPPASE MURJ"/>
    <property type="match status" value="1"/>
</dbReference>
<evidence type="ECO:0000256" key="2">
    <source>
        <dbReference type="ARBA" id="ARBA00022475"/>
    </source>
</evidence>
<dbReference type="NCBIfam" id="TIGR01695">
    <property type="entry name" value="murJ_mviN"/>
    <property type="match status" value="1"/>
</dbReference>
<keyword evidence="5 10" id="KW-0573">Peptidoglycan synthesis</keyword>
<organism evidence="12 13">
    <name type="scientific">Parachitinimonas caeni</name>
    <dbReference type="NCBI Taxonomy" id="3031301"/>
    <lineage>
        <taxon>Bacteria</taxon>
        <taxon>Pseudomonadati</taxon>
        <taxon>Pseudomonadota</taxon>
        <taxon>Betaproteobacteria</taxon>
        <taxon>Neisseriales</taxon>
        <taxon>Chitinibacteraceae</taxon>
        <taxon>Parachitinimonas</taxon>
    </lineage>
</organism>
<feature type="transmembrane region" description="Helical" evidence="10">
    <location>
        <begin position="232"/>
        <end position="257"/>
    </location>
</feature>
<keyword evidence="2 10" id="KW-1003">Cell membrane</keyword>
<dbReference type="InterPro" id="IPR004268">
    <property type="entry name" value="MurJ"/>
</dbReference>
<feature type="transmembrane region" description="Helical" evidence="10">
    <location>
        <begin position="133"/>
        <end position="157"/>
    </location>
</feature>
<keyword evidence="3 10" id="KW-0812">Transmembrane</keyword>
<keyword evidence="6 10" id="KW-1133">Transmembrane helix</keyword>
<feature type="transmembrane region" description="Helical" evidence="10">
    <location>
        <begin position="386"/>
        <end position="405"/>
    </location>
</feature>
<keyword evidence="7 10" id="KW-0472">Membrane</keyword>
<evidence type="ECO:0000256" key="10">
    <source>
        <dbReference type="HAMAP-Rule" id="MF_02078"/>
    </source>
</evidence>
<evidence type="ECO:0000313" key="12">
    <source>
        <dbReference type="EMBL" id="MDK2123838.1"/>
    </source>
</evidence>
<evidence type="ECO:0000256" key="5">
    <source>
        <dbReference type="ARBA" id="ARBA00022984"/>
    </source>
</evidence>
<keyword evidence="10 11" id="KW-0813">Transport</keyword>
<dbReference type="EMBL" id="JARRAF010000006">
    <property type="protein sequence ID" value="MDK2123838.1"/>
    <property type="molecule type" value="Genomic_DNA"/>
</dbReference>
<evidence type="ECO:0000313" key="13">
    <source>
        <dbReference type="Proteomes" id="UP001172778"/>
    </source>
</evidence>
<evidence type="ECO:0000256" key="7">
    <source>
        <dbReference type="ARBA" id="ARBA00023136"/>
    </source>
</evidence>
<reference evidence="12" key="1">
    <citation type="submission" date="2023-03" db="EMBL/GenBank/DDBJ databases">
        <title>Chitinimonas shenzhenensis gen. nov., sp. nov., a novel member of family Burkholderiaceae isolated from activated sludge collected in Shen Zhen, China.</title>
        <authorList>
            <person name="Wang X."/>
        </authorList>
    </citation>
    <scope>NUCLEOTIDE SEQUENCE</scope>
    <source>
        <strain evidence="12">DQS-5</strain>
    </source>
</reference>
<feature type="transmembrane region" description="Helical" evidence="10">
    <location>
        <begin position="356"/>
        <end position="374"/>
    </location>
</feature>
<comment type="caution">
    <text evidence="12">The sequence shown here is derived from an EMBL/GenBank/DDBJ whole genome shotgun (WGS) entry which is preliminary data.</text>
</comment>
<accession>A0ABT7DUV0</accession>
<keyword evidence="4 10" id="KW-0133">Cell shape</keyword>
<dbReference type="CDD" id="cd13123">
    <property type="entry name" value="MATE_MurJ_like"/>
    <property type="match status" value="1"/>
</dbReference>
<evidence type="ECO:0000256" key="6">
    <source>
        <dbReference type="ARBA" id="ARBA00022989"/>
    </source>
</evidence>
<comment type="function">
    <text evidence="8 10 11">Involved in peptidoglycan biosynthesis. Transports lipid-linked peptidoglycan precursors from the inner to the outer leaflet of the cytoplasmic membrane.</text>
</comment>
<comment type="similarity">
    <text evidence="9 10 11">Belongs to the MurJ/MviN family.</text>
</comment>
<protein>
    <recommendedName>
        <fullName evidence="10">Probable lipid II flippase MurJ</fullName>
    </recommendedName>
</protein>
<proteinExistence type="inferred from homology"/>
<dbReference type="PANTHER" id="PTHR47019:SF1">
    <property type="entry name" value="LIPID II FLIPPASE MURJ"/>
    <property type="match status" value="1"/>
</dbReference>
<feature type="transmembrane region" description="Helical" evidence="10">
    <location>
        <begin position="411"/>
        <end position="429"/>
    </location>
</feature>
<sequence>MKTMNLLRMLARVSSMTMLSRILGFVRDAIIARYFGAGLATDCFNVAFRLPNLLRRIFAEGAFSQAFVPVLAEYKNQRGETATRILVADVAGVLSAILALVSILGVVAAPWVIYLTAHGLTEKPGGFELATSLLRITFPYIFLISLASLVGSVLNTYNRFTVPAVTPTLFNVASILCALFLAPHLDIPIHALAWGTLLGGVMQLGFQLPFLHKVGMLVWPRLAWKDPAVWRIIKQMAPLMFSVSVAQISLVINTQFASALREGSVSWMYYADRLMELPSGVLGAALGTILLPSLAKLHAKDDSSEYSAMLDWGLRLCLLLSLPAAVALAVLAYPLIGSLFQYGKFGDFDASMTAQALIAYSIGLLGLIAVKILAPGFYARQDTRTPVKIAVITLICTQLMNLLFYKPLAHAGLSLSIGLAATLNAYLLLRALRKQNIYQPSAGWFGFLAKLLFAVVVMAIVLWFGAHWLGSWQTGAMWLRCSKLLGLCAAGAGIYFACLGLCGFRPRDFSRRATS</sequence>
<feature type="transmembrane region" description="Helical" evidence="10">
    <location>
        <begin position="484"/>
        <end position="504"/>
    </location>
</feature>
<feature type="transmembrane region" description="Helical" evidence="10">
    <location>
        <begin position="191"/>
        <end position="211"/>
    </location>
</feature>
<comment type="pathway">
    <text evidence="10">Cell wall biogenesis; peptidoglycan biosynthesis.</text>
</comment>
<feature type="transmembrane region" description="Helical" evidence="10">
    <location>
        <begin position="164"/>
        <end position="185"/>
    </location>
</feature>
<dbReference type="PIRSF" id="PIRSF002869">
    <property type="entry name" value="MviN"/>
    <property type="match status" value="1"/>
</dbReference>
<keyword evidence="13" id="KW-1185">Reference proteome</keyword>
<evidence type="ECO:0000256" key="11">
    <source>
        <dbReference type="PIRNR" id="PIRNR002869"/>
    </source>
</evidence>
<evidence type="ECO:0000256" key="8">
    <source>
        <dbReference type="ARBA" id="ARBA00060041"/>
    </source>
</evidence>
<dbReference type="Pfam" id="PF03023">
    <property type="entry name" value="MurJ"/>
    <property type="match status" value="1"/>
</dbReference>
<evidence type="ECO:0000256" key="4">
    <source>
        <dbReference type="ARBA" id="ARBA00022960"/>
    </source>
</evidence>
<feature type="transmembrane region" description="Helical" evidence="10">
    <location>
        <begin position="277"/>
        <end position="295"/>
    </location>
</feature>
<name>A0ABT7DUV0_9NEIS</name>
<dbReference type="Proteomes" id="UP001172778">
    <property type="component" value="Unassembled WGS sequence"/>
</dbReference>
<feature type="transmembrane region" description="Helical" evidence="10">
    <location>
        <begin position="85"/>
        <end position="113"/>
    </location>
</feature>
<dbReference type="PRINTS" id="PR01806">
    <property type="entry name" value="VIRFACTRMVIN"/>
</dbReference>
<feature type="transmembrane region" description="Helical" evidence="10">
    <location>
        <begin position="316"/>
        <end position="336"/>
    </location>
</feature>
<evidence type="ECO:0000256" key="1">
    <source>
        <dbReference type="ARBA" id="ARBA00004651"/>
    </source>
</evidence>